<dbReference type="GO" id="GO:0016740">
    <property type="term" value="F:transferase activity"/>
    <property type="evidence" value="ECO:0007669"/>
    <property type="project" value="UniProtKB-KW"/>
</dbReference>
<accession>A0A2P2LF24</accession>
<evidence type="ECO:0000313" key="1">
    <source>
        <dbReference type="EMBL" id="MBX16520.1"/>
    </source>
</evidence>
<dbReference type="EMBL" id="GGEC01036036">
    <property type="protein sequence ID" value="MBX16520.1"/>
    <property type="molecule type" value="Transcribed_RNA"/>
</dbReference>
<keyword evidence="1" id="KW-0808">Transferase</keyword>
<protein>
    <submittedName>
        <fullName evidence="1">Putative beta-1 4-xylosyltransferase IRX10L</fullName>
    </submittedName>
</protein>
<organism evidence="1">
    <name type="scientific">Rhizophora mucronata</name>
    <name type="common">Asiatic mangrove</name>
    <dbReference type="NCBI Taxonomy" id="61149"/>
    <lineage>
        <taxon>Eukaryota</taxon>
        <taxon>Viridiplantae</taxon>
        <taxon>Streptophyta</taxon>
        <taxon>Embryophyta</taxon>
        <taxon>Tracheophyta</taxon>
        <taxon>Spermatophyta</taxon>
        <taxon>Magnoliopsida</taxon>
        <taxon>eudicotyledons</taxon>
        <taxon>Gunneridae</taxon>
        <taxon>Pentapetalae</taxon>
        <taxon>rosids</taxon>
        <taxon>fabids</taxon>
        <taxon>Malpighiales</taxon>
        <taxon>Rhizophoraceae</taxon>
        <taxon>Rhizophora</taxon>
    </lineage>
</organism>
<reference evidence="1" key="1">
    <citation type="submission" date="2018-02" db="EMBL/GenBank/DDBJ databases">
        <title>Rhizophora mucronata_Transcriptome.</title>
        <authorList>
            <person name="Meera S.P."/>
            <person name="Sreeshan A."/>
            <person name="Augustine A."/>
        </authorList>
    </citation>
    <scope>NUCLEOTIDE SEQUENCE</scope>
    <source>
        <tissue evidence="1">Leaf</tissue>
    </source>
</reference>
<proteinExistence type="predicted"/>
<dbReference type="AlphaFoldDB" id="A0A2P2LF24"/>
<sequence length="47" mass="5238">MDLWKWAFVGIFWCAALILRIDAVGLGRSQPTERISGGFSIINVIIC</sequence>
<name>A0A2P2LF24_RHIMU</name>